<feature type="region of interest" description="Disordered" evidence="1">
    <location>
        <begin position="253"/>
        <end position="302"/>
    </location>
</feature>
<dbReference type="SUPFAM" id="SSF48452">
    <property type="entry name" value="TPR-like"/>
    <property type="match status" value="1"/>
</dbReference>
<feature type="compositionally biased region" description="Acidic residues" evidence="1">
    <location>
        <begin position="253"/>
        <end position="264"/>
    </location>
</feature>
<sequence>MLLRSSSSPILKSLISVSAEASPGSASHLHLPSSASSLLAPRSITTLARARSESNISELLAPSIPKRKERVAIVESGEDEAEEEMVKDDSGRYPARAWACHALPLSPSPAAMSGGRSGALALDEGCVGDGGGGGGRICCCGGGGDEFFSDSNRSPDVYYQQMMQADPSNPLVLGNYAKYLKEVRGDLGKAEEYCERAILANQEDGGVLSMYADIIWERSKDAERAEAYFDRAVQAAPDDCYVAASYARFLWDAEEEEEEEEEEELGKNETTKGKEFAPAGSWTLPSSFLHGQATSTPIAAAS</sequence>
<dbReference type="PANTHER" id="PTHR26312:SF227">
    <property type="entry name" value="TETRATRICOPEPTIDE REPEAT (TPR)-LIKE SUPERFAMILY PROTEIN"/>
    <property type="match status" value="1"/>
</dbReference>
<reference evidence="2" key="1">
    <citation type="journal article" date="2023" name="GigaByte">
        <title>Genome assembly of the bearded iris, Iris pallida Lam.</title>
        <authorList>
            <person name="Bruccoleri R.E."/>
            <person name="Oakeley E.J."/>
            <person name="Faust A.M.E."/>
            <person name="Altorfer M."/>
            <person name="Dessus-Babus S."/>
            <person name="Burckhardt D."/>
            <person name="Oertli M."/>
            <person name="Naumann U."/>
            <person name="Petersen F."/>
            <person name="Wong J."/>
        </authorList>
    </citation>
    <scope>NUCLEOTIDE SEQUENCE</scope>
    <source>
        <strain evidence="2">GSM-AAB239-AS_SAM_17_03QT</strain>
    </source>
</reference>
<protein>
    <submittedName>
        <fullName evidence="2">Uncharacterized protein</fullName>
    </submittedName>
</protein>
<accession>A0AAX6GUR4</accession>
<gene>
    <name evidence="2" type="ORF">M6B38_343970</name>
</gene>
<dbReference type="Proteomes" id="UP001140949">
    <property type="component" value="Unassembled WGS sequence"/>
</dbReference>
<dbReference type="AlphaFoldDB" id="A0AAX6GUR4"/>
<organism evidence="2 3">
    <name type="scientific">Iris pallida</name>
    <name type="common">Sweet iris</name>
    <dbReference type="NCBI Taxonomy" id="29817"/>
    <lineage>
        <taxon>Eukaryota</taxon>
        <taxon>Viridiplantae</taxon>
        <taxon>Streptophyta</taxon>
        <taxon>Embryophyta</taxon>
        <taxon>Tracheophyta</taxon>
        <taxon>Spermatophyta</taxon>
        <taxon>Magnoliopsida</taxon>
        <taxon>Liliopsida</taxon>
        <taxon>Asparagales</taxon>
        <taxon>Iridaceae</taxon>
        <taxon>Iridoideae</taxon>
        <taxon>Irideae</taxon>
        <taxon>Iris</taxon>
    </lineage>
</organism>
<dbReference type="EMBL" id="JANAVB010016191">
    <property type="protein sequence ID" value="KAJ6832486.1"/>
    <property type="molecule type" value="Genomic_DNA"/>
</dbReference>
<dbReference type="InterPro" id="IPR011990">
    <property type="entry name" value="TPR-like_helical_dom_sf"/>
</dbReference>
<proteinExistence type="predicted"/>
<dbReference type="Gene3D" id="1.25.40.10">
    <property type="entry name" value="Tetratricopeptide repeat domain"/>
    <property type="match status" value="1"/>
</dbReference>
<reference evidence="2" key="2">
    <citation type="submission" date="2023-04" db="EMBL/GenBank/DDBJ databases">
        <authorList>
            <person name="Bruccoleri R.E."/>
            <person name="Oakeley E.J."/>
            <person name="Faust A.-M."/>
            <person name="Dessus-Babus S."/>
            <person name="Altorfer M."/>
            <person name="Burckhardt D."/>
            <person name="Oertli M."/>
            <person name="Naumann U."/>
            <person name="Petersen F."/>
            <person name="Wong J."/>
        </authorList>
    </citation>
    <scope>NUCLEOTIDE SEQUENCE</scope>
    <source>
        <strain evidence="2">GSM-AAB239-AS_SAM_17_03QT</strain>
        <tissue evidence="2">Leaf</tissue>
    </source>
</reference>
<evidence type="ECO:0000256" key="1">
    <source>
        <dbReference type="SAM" id="MobiDB-lite"/>
    </source>
</evidence>
<feature type="compositionally biased region" description="Polar residues" evidence="1">
    <location>
        <begin position="292"/>
        <end position="302"/>
    </location>
</feature>
<comment type="caution">
    <text evidence="2">The sequence shown here is derived from an EMBL/GenBank/DDBJ whole genome shotgun (WGS) entry which is preliminary data.</text>
</comment>
<keyword evidence="3" id="KW-1185">Reference proteome</keyword>
<evidence type="ECO:0000313" key="3">
    <source>
        <dbReference type="Proteomes" id="UP001140949"/>
    </source>
</evidence>
<name>A0AAX6GUR4_IRIPA</name>
<evidence type="ECO:0000313" key="2">
    <source>
        <dbReference type="EMBL" id="KAJ6832486.1"/>
    </source>
</evidence>
<dbReference type="PANTHER" id="PTHR26312">
    <property type="entry name" value="TETRATRICOPEPTIDE REPEAT PROTEIN 5"/>
    <property type="match status" value="1"/>
</dbReference>
<feature type="compositionally biased region" description="Basic and acidic residues" evidence="1">
    <location>
        <begin position="265"/>
        <end position="275"/>
    </location>
</feature>